<dbReference type="SUPFAM" id="SSF81321">
    <property type="entry name" value="Family A G protein-coupled receptor-like"/>
    <property type="match status" value="1"/>
</dbReference>
<keyword evidence="6" id="KW-0675">Receptor</keyword>
<evidence type="ECO:0000256" key="1">
    <source>
        <dbReference type="ARBA" id="ARBA00004141"/>
    </source>
</evidence>
<comment type="subcellular location">
    <subcellularLocation>
        <location evidence="1">Membrane</location>
        <topology evidence="1">Multi-pass membrane protein</topology>
    </subcellularLocation>
</comment>
<accession>A0ABN8PK42</accession>
<dbReference type="Gene3D" id="1.20.1070.10">
    <property type="entry name" value="Rhodopsin 7-helix transmembrane proteins"/>
    <property type="match status" value="1"/>
</dbReference>
<evidence type="ECO:0000256" key="8">
    <source>
        <dbReference type="SAM" id="Phobius"/>
    </source>
</evidence>
<organism evidence="10 11">
    <name type="scientific">Porites evermanni</name>
    <dbReference type="NCBI Taxonomy" id="104178"/>
    <lineage>
        <taxon>Eukaryota</taxon>
        <taxon>Metazoa</taxon>
        <taxon>Cnidaria</taxon>
        <taxon>Anthozoa</taxon>
        <taxon>Hexacorallia</taxon>
        <taxon>Scleractinia</taxon>
        <taxon>Fungiina</taxon>
        <taxon>Poritidae</taxon>
        <taxon>Porites</taxon>
    </lineage>
</organism>
<keyword evidence="4" id="KW-0297">G-protein coupled receptor</keyword>
<evidence type="ECO:0000256" key="5">
    <source>
        <dbReference type="ARBA" id="ARBA00023136"/>
    </source>
</evidence>
<keyword evidence="7" id="KW-0807">Transducer</keyword>
<dbReference type="InterPro" id="IPR017452">
    <property type="entry name" value="GPCR_Rhodpsn_7TM"/>
</dbReference>
<feature type="transmembrane region" description="Helical" evidence="8">
    <location>
        <begin position="20"/>
        <end position="49"/>
    </location>
</feature>
<dbReference type="PANTHER" id="PTHR24240">
    <property type="entry name" value="OPSIN"/>
    <property type="match status" value="1"/>
</dbReference>
<dbReference type="Pfam" id="PF00001">
    <property type="entry name" value="7tm_1"/>
    <property type="match status" value="1"/>
</dbReference>
<evidence type="ECO:0000313" key="11">
    <source>
        <dbReference type="Proteomes" id="UP001159427"/>
    </source>
</evidence>
<evidence type="ECO:0000259" key="9">
    <source>
        <dbReference type="PROSITE" id="PS50262"/>
    </source>
</evidence>
<keyword evidence="11" id="KW-1185">Reference proteome</keyword>
<evidence type="ECO:0000256" key="6">
    <source>
        <dbReference type="ARBA" id="ARBA00023170"/>
    </source>
</evidence>
<evidence type="ECO:0000256" key="2">
    <source>
        <dbReference type="ARBA" id="ARBA00022692"/>
    </source>
</evidence>
<reference evidence="10 11" key="1">
    <citation type="submission" date="2022-05" db="EMBL/GenBank/DDBJ databases">
        <authorList>
            <consortium name="Genoscope - CEA"/>
            <person name="William W."/>
        </authorList>
    </citation>
    <scope>NUCLEOTIDE SEQUENCE [LARGE SCALE GENOMIC DNA]</scope>
</reference>
<protein>
    <recommendedName>
        <fullName evidence="9">G-protein coupled receptors family 1 profile domain-containing protein</fullName>
    </recommendedName>
</protein>
<keyword evidence="2 8" id="KW-0812">Transmembrane</keyword>
<feature type="transmembrane region" description="Helical" evidence="8">
    <location>
        <begin position="140"/>
        <end position="161"/>
    </location>
</feature>
<evidence type="ECO:0000256" key="7">
    <source>
        <dbReference type="ARBA" id="ARBA00023224"/>
    </source>
</evidence>
<dbReference type="Proteomes" id="UP001159427">
    <property type="component" value="Unassembled WGS sequence"/>
</dbReference>
<proteinExistence type="predicted"/>
<dbReference type="EMBL" id="CALNXI010000842">
    <property type="protein sequence ID" value="CAH3142773.1"/>
    <property type="molecule type" value="Genomic_DNA"/>
</dbReference>
<dbReference type="CDD" id="cd00637">
    <property type="entry name" value="7tm_classA_rhodopsin-like"/>
    <property type="match status" value="1"/>
</dbReference>
<keyword evidence="3 8" id="KW-1133">Transmembrane helix</keyword>
<dbReference type="InterPro" id="IPR000276">
    <property type="entry name" value="GPCR_Rhodpsn"/>
</dbReference>
<feature type="transmembrane region" description="Helical" evidence="8">
    <location>
        <begin position="97"/>
        <end position="119"/>
    </location>
</feature>
<feature type="transmembrane region" description="Helical" evidence="8">
    <location>
        <begin position="70"/>
        <end position="91"/>
    </location>
</feature>
<evidence type="ECO:0000256" key="3">
    <source>
        <dbReference type="ARBA" id="ARBA00022989"/>
    </source>
</evidence>
<comment type="caution">
    <text evidence="10">The sequence shown here is derived from an EMBL/GenBank/DDBJ whole genome shotgun (WGS) entry which is preliminary data.</text>
</comment>
<feature type="domain" description="G-protein coupled receptors family 1 profile" evidence="9">
    <location>
        <begin position="40"/>
        <end position="232"/>
    </location>
</feature>
<keyword evidence="5 8" id="KW-0472">Membrane</keyword>
<gene>
    <name evidence="10" type="ORF">PEVE_00042628</name>
</gene>
<dbReference type="PROSITE" id="PS50262">
    <property type="entry name" value="G_PROTEIN_RECEP_F1_2"/>
    <property type="match status" value="1"/>
</dbReference>
<evidence type="ECO:0000313" key="10">
    <source>
        <dbReference type="EMBL" id="CAH3142773.1"/>
    </source>
</evidence>
<dbReference type="PRINTS" id="PR00237">
    <property type="entry name" value="GPCRRHODOPSN"/>
</dbReference>
<sequence>MPEKDTRLEKLALELFRRETSLVLTEFLVCVLVTTTSILGNVFVLFALYKNPRLRKPSNFYIISRTMSDITFAVAGMTLVCVTSFAGRWIFGPTLCWFQASVATMLGTASWVNMALIAVNRLLKVVYPNMHRKLVSARTIFISIFAAWSFTGVIPLSFYIFGVKNIFHPGHQLCLFDFGTASYTLIALIAIFETFLPYKVIFISYFKVWRFIKSHKKASNVYLASKRRRYKT</sequence>
<feature type="transmembrane region" description="Helical" evidence="8">
    <location>
        <begin position="181"/>
        <end position="206"/>
    </location>
</feature>
<evidence type="ECO:0000256" key="4">
    <source>
        <dbReference type="ARBA" id="ARBA00023040"/>
    </source>
</evidence>
<dbReference type="InterPro" id="IPR050125">
    <property type="entry name" value="GPCR_opsins"/>
</dbReference>
<name>A0ABN8PK42_9CNID</name>